<dbReference type="GO" id="GO:0003676">
    <property type="term" value="F:nucleic acid binding"/>
    <property type="evidence" value="ECO:0007669"/>
    <property type="project" value="InterPro"/>
</dbReference>
<accession>A0A1T4NGC2</accession>
<evidence type="ECO:0000313" key="6">
    <source>
        <dbReference type="Proteomes" id="UP000190657"/>
    </source>
</evidence>
<feature type="domain" description="Exonuclease" evidence="4">
    <location>
        <begin position="2"/>
        <end position="185"/>
    </location>
</feature>
<evidence type="ECO:0000256" key="2">
    <source>
        <dbReference type="ARBA" id="ARBA00022801"/>
    </source>
</evidence>
<dbReference type="Gene3D" id="3.30.420.10">
    <property type="entry name" value="Ribonuclease H-like superfamily/Ribonuclease H"/>
    <property type="match status" value="1"/>
</dbReference>
<dbReference type="SUPFAM" id="SSF53098">
    <property type="entry name" value="Ribonuclease H-like"/>
    <property type="match status" value="1"/>
</dbReference>
<dbReference type="RefSeq" id="WP_078769026.1">
    <property type="nucleotide sequence ID" value="NZ_FUWW01000022.1"/>
</dbReference>
<dbReference type="OrthoDB" id="159416at2"/>
<dbReference type="GO" id="GO:0000175">
    <property type="term" value="F:3'-5'-RNA exonuclease activity"/>
    <property type="evidence" value="ECO:0007669"/>
    <property type="project" value="InterPro"/>
</dbReference>
<dbReference type="AlphaFoldDB" id="A0A1T4NGC2"/>
<keyword evidence="1" id="KW-0540">Nuclease</keyword>
<dbReference type="PANTHER" id="PTHR23044:SF61">
    <property type="entry name" value="3'-5' EXORIBONUCLEASE 1-RELATED"/>
    <property type="match status" value="1"/>
</dbReference>
<name>A0A1T4NGC2_9FIRM</name>
<evidence type="ECO:0000256" key="1">
    <source>
        <dbReference type="ARBA" id="ARBA00022722"/>
    </source>
</evidence>
<dbReference type="SMART" id="SM00479">
    <property type="entry name" value="EXOIII"/>
    <property type="match status" value="1"/>
</dbReference>
<dbReference type="CDD" id="cd06133">
    <property type="entry name" value="ERI-1_3'hExo_like"/>
    <property type="match status" value="1"/>
</dbReference>
<protein>
    <submittedName>
        <fullName evidence="5">DNA polymerase III, epsilon subunit</fullName>
    </submittedName>
</protein>
<dbReference type="Pfam" id="PF00929">
    <property type="entry name" value="RNase_T"/>
    <property type="match status" value="1"/>
</dbReference>
<reference evidence="5 6" key="1">
    <citation type="submission" date="2017-02" db="EMBL/GenBank/DDBJ databases">
        <authorList>
            <person name="Peterson S.W."/>
        </authorList>
    </citation>
    <scope>NUCLEOTIDE SEQUENCE [LARGE SCALE GENOMIC DNA]</scope>
    <source>
        <strain evidence="5 6">ATCC 51222</strain>
    </source>
</reference>
<dbReference type="InterPro" id="IPR051274">
    <property type="entry name" value="3-5_Exoribonuclease"/>
</dbReference>
<keyword evidence="2" id="KW-0378">Hydrolase</keyword>
<evidence type="ECO:0000313" key="5">
    <source>
        <dbReference type="EMBL" id="SJZ78047.1"/>
    </source>
</evidence>
<dbReference type="Proteomes" id="UP000190657">
    <property type="component" value="Unassembled WGS sequence"/>
</dbReference>
<keyword evidence="3" id="KW-0269">Exonuclease</keyword>
<dbReference type="InterPro" id="IPR047201">
    <property type="entry name" value="ERI-1_3'hExo-like"/>
</dbReference>
<keyword evidence="6" id="KW-1185">Reference proteome</keyword>
<dbReference type="InterPro" id="IPR012337">
    <property type="entry name" value="RNaseH-like_sf"/>
</dbReference>
<dbReference type="PANTHER" id="PTHR23044">
    <property type="entry name" value="3'-5' EXONUCLEASE ERI1-RELATED"/>
    <property type="match status" value="1"/>
</dbReference>
<organism evidence="5 6">
    <name type="scientific">Eubacterium coprostanoligenes</name>
    <dbReference type="NCBI Taxonomy" id="290054"/>
    <lineage>
        <taxon>Bacteria</taxon>
        <taxon>Bacillati</taxon>
        <taxon>Bacillota</taxon>
        <taxon>Clostridia</taxon>
        <taxon>Eubacteriales</taxon>
        <taxon>Eubacteriaceae</taxon>
        <taxon>Eubacterium</taxon>
    </lineage>
</organism>
<gene>
    <name evidence="5" type="ORF">SAMN02745114_01588</name>
</gene>
<dbReference type="InterPro" id="IPR013520">
    <property type="entry name" value="Ribonucl_H"/>
</dbReference>
<proteinExistence type="predicted"/>
<dbReference type="InterPro" id="IPR036397">
    <property type="entry name" value="RNaseH_sf"/>
</dbReference>
<sequence length="290" mass="33944">MNYIIFDLEWNNAYSYAKKGFMNEIIEIGAVKLNERLEIVDTFKQLILPKITKKLSGRCKSLTNITNEELKQNGIPFADAIKDFSRWSRGDGNVFMSWSNSDLYVLTNNYQTFLGNLNINFITKYCDAQKYCMSFIERENNNQISLADCGEAFGIKIDTDKLHRALTDCYLTAECLKKVFDKDKLQNYIHDCDSSFFERLIYKPYLITKPVTDLFDVYKQELLCPVCKSKMVRLKDFECVNKSFRCPTKCKKCGITYWTTVRAKKTYDTVDVHQRSIEMNRKKAKKIKKD</sequence>
<dbReference type="STRING" id="290054.SAMN02745114_01588"/>
<evidence type="ECO:0000256" key="3">
    <source>
        <dbReference type="ARBA" id="ARBA00022839"/>
    </source>
</evidence>
<evidence type="ECO:0000259" key="4">
    <source>
        <dbReference type="SMART" id="SM00479"/>
    </source>
</evidence>
<dbReference type="EMBL" id="FUWW01000022">
    <property type="protein sequence ID" value="SJZ78047.1"/>
    <property type="molecule type" value="Genomic_DNA"/>
</dbReference>